<organism evidence="2 3">
    <name type="scientific">Prototheca wickerhamii</name>
    <dbReference type="NCBI Taxonomy" id="3111"/>
    <lineage>
        <taxon>Eukaryota</taxon>
        <taxon>Viridiplantae</taxon>
        <taxon>Chlorophyta</taxon>
        <taxon>core chlorophytes</taxon>
        <taxon>Trebouxiophyceae</taxon>
        <taxon>Chlorellales</taxon>
        <taxon>Chlorellaceae</taxon>
        <taxon>Prototheca</taxon>
    </lineage>
</organism>
<sequence length="277" mass="29361">MAEPQNVSEADVMVNAPQVPLASQEREYLAKHQDKPIKTIVLLVAMEAEAAPLIEHLGLTLQKDAIPPPAPCVVYSGAQDGAQVHVVVNGKCSTHGVDNVGTVPAAVTAYLALQTFRPDLIVSAGTAGGFGSQGARIGDIFVSTATINHDRRIPLGPFEAYGIGRNAAVPTPNLQKAIGLKSGVVSSGNSLDHMPRDLEIMRQHDTAIKEMEAAAVAWAAGLFNTPMFCVKAVTDIVDGDRPTQEEFLENLGAAGKALQETLPRVIAFVAGKWYHEL</sequence>
<dbReference type="Proteomes" id="UP001255856">
    <property type="component" value="Unassembled WGS sequence"/>
</dbReference>
<dbReference type="PANTHER" id="PTHR46994:SF1">
    <property type="entry name" value="5'-METHYLTHIOADENOSINE NUCLEOSIDASE"/>
    <property type="match status" value="1"/>
</dbReference>
<dbReference type="PANTHER" id="PTHR46994">
    <property type="entry name" value="5'-METHYLTHIOADENOSINE/S-ADENOSYLHOMOCYSTEINE NUCLEOSIDASE 1"/>
    <property type="match status" value="1"/>
</dbReference>
<dbReference type="GO" id="GO:0019509">
    <property type="term" value="P:L-methionine salvage from methylthioadenosine"/>
    <property type="evidence" value="ECO:0007669"/>
    <property type="project" value="InterPro"/>
</dbReference>
<evidence type="ECO:0000259" key="1">
    <source>
        <dbReference type="Pfam" id="PF01048"/>
    </source>
</evidence>
<keyword evidence="3" id="KW-1185">Reference proteome</keyword>
<dbReference type="InterPro" id="IPR000845">
    <property type="entry name" value="Nucleoside_phosphorylase_d"/>
</dbReference>
<reference evidence="2" key="1">
    <citation type="submission" date="2021-01" db="EMBL/GenBank/DDBJ databases">
        <authorList>
            <person name="Eckstrom K.M.E."/>
        </authorList>
    </citation>
    <scope>NUCLEOTIDE SEQUENCE</scope>
    <source>
        <strain evidence="2">UVCC 0001</strain>
    </source>
</reference>
<accession>A0AAD9MJN5</accession>
<feature type="domain" description="Nucleoside phosphorylase" evidence="1">
    <location>
        <begin position="39"/>
        <end position="266"/>
    </location>
</feature>
<comment type="caution">
    <text evidence="2">The sequence shown here is derived from an EMBL/GenBank/DDBJ whole genome shotgun (WGS) entry which is preliminary data.</text>
</comment>
<dbReference type="InterPro" id="IPR035994">
    <property type="entry name" value="Nucleoside_phosphorylase_sf"/>
</dbReference>
<dbReference type="Gene3D" id="3.40.50.1580">
    <property type="entry name" value="Nucleoside phosphorylase domain"/>
    <property type="match status" value="1"/>
</dbReference>
<evidence type="ECO:0000313" key="3">
    <source>
        <dbReference type="Proteomes" id="UP001255856"/>
    </source>
</evidence>
<dbReference type="InterPro" id="IPR044580">
    <property type="entry name" value="MTAN"/>
</dbReference>
<proteinExistence type="predicted"/>
<name>A0AAD9MJN5_PROWI</name>
<dbReference type="AlphaFoldDB" id="A0AAD9MJN5"/>
<dbReference type="SUPFAM" id="SSF53167">
    <property type="entry name" value="Purine and uridine phosphorylases"/>
    <property type="match status" value="1"/>
</dbReference>
<dbReference type="EMBL" id="JASFZW010000001">
    <property type="protein sequence ID" value="KAK2080177.1"/>
    <property type="molecule type" value="Genomic_DNA"/>
</dbReference>
<protein>
    <recommendedName>
        <fullName evidence="1">Nucleoside phosphorylase domain-containing protein</fullName>
    </recommendedName>
</protein>
<dbReference type="GO" id="GO:0009116">
    <property type="term" value="P:nucleoside metabolic process"/>
    <property type="evidence" value="ECO:0007669"/>
    <property type="project" value="InterPro"/>
</dbReference>
<evidence type="ECO:0000313" key="2">
    <source>
        <dbReference type="EMBL" id="KAK2080177.1"/>
    </source>
</evidence>
<gene>
    <name evidence="2" type="ORF">QBZ16_000030</name>
</gene>
<dbReference type="Pfam" id="PF01048">
    <property type="entry name" value="PNP_UDP_1"/>
    <property type="match status" value="1"/>
</dbReference>
<dbReference type="GO" id="GO:0008930">
    <property type="term" value="F:methylthioadenosine nucleosidase activity"/>
    <property type="evidence" value="ECO:0007669"/>
    <property type="project" value="InterPro"/>
</dbReference>